<name>A0A852U0K1_9ACTN</name>
<dbReference type="AlphaFoldDB" id="A0A852U0K1"/>
<evidence type="ECO:0008006" key="3">
    <source>
        <dbReference type="Google" id="ProtNLM"/>
    </source>
</evidence>
<sequence length="122" mass="13202">MTASPSELLARADGLLAPSSGAAIGARHRAAAFLLRLALEEALRRYWSRTRPELNGCSPHVRSLCLEFYSGPGASGRWSASWGVLSRACHYHSYGFAPSAAELRSWREEVAEVVQALSDSPS</sequence>
<gene>
    <name evidence="1" type="ORF">HDA32_003982</name>
</gene>
<dbReference type="Proteomes" id="UP000589036">
    <property type="component" value="Unassembled WGS sequence"/>
</dbReference>
<protein>
    <recommendedName>
        <fullName evidence="3">HEPN domain-containing protein</fullName>
    </recommendedName>
</protein>
<keyword evidence="2" id="KW-1185">Reference proteome</keyword>
<organism evidence="1 2">
    <name type="scientific">Spinactinospora alkalitolerans</name>
    <dbReference type="NCBI Taxonomy" id="687207"/>
    <lineage>
        <taxon>Bacteria</taxon>
        <taxon>Bacillati</taxon>
        <taxon>Actinomycetota</taxon>
        <taxon>Actinomycetes</taxon>
        <taxon>Streptosporangiales</taxon>
        <taxon>Nocardiopsidaceae</taxon>
        <taxon>Spinactinospora</taxon>
    </lineage>
</organism>
<reference evidence="1 2" key="1">
    <citation type="submission" date="2020-07" db="EMBL/GenBank/DDBJ databases">
        <title>Sequencing the genomes of 1000 actinobacteria strains.</title>
        <authorList>
            <person name="Klenk H.-P."/>
        </authorList>
    </citation>
    <scope>NUCLEOTIDE SEQUENCE [LARGE SCALE GENOMIC DNA]</scope>
    <source>
        <strain evidence="1 2">CXB654</strain>
    </source>
</reference>
<proteinExistence type="predicted"/>
<comment type="caution">
    <text evidence="1">The sequence shown here is derived from an EMBL/GenBank/DDBJ whole genome shotgun (WGS) entry which is preliminary data.</text>
</comment>
<evidence type="ECO:0000313" key="1">
    <source>
        <dbReference type="EMBL" id="NYE48862.1"/>
    </source>
</evidence>
<dbReference type="RefSeq" id="WP_179644620.1">
    <property type="nucleotide sequence ID" value="NZ_BAAAYY010000010.1"/>
</dbReference>
<evidence type="ECO:0000313" key="2">
    <source>
        <dbReference type="Proteomes" id="UP000589036"/>
    </source>
</evidence>
<accession>A0A852U0K1</accession>
<dbReference type="EMBL" id="JACCCC010000001">
    <property type="protein sequence ID" value="NYE48862.1"/>
    <property type="molecule type" value="Genomic_DNA"/>
</dbReference>